<dbReference type="SUPFAM" id="SSF51197">
    <property type="entry name" value="Clavaminate synthase-like"/>
    <property type="match status" value="1"/>
</dbReference>
<name>A0AA38C0K7_TAXCH</name>
<protein>
    <submittedName>
        <fullName evidence="3">Uncharacterized protein</fullName>
    </submittedName>
</protein>
<keyword evidence="1" id="KW-0479">Metal-binding</keyword>
<comment type="caution">
    <text evidence="3">The sequence shown here is derived from an EMBL/GenBank/DDBJ whole genome shotgun (WGS) entry which is preliminary data.</text>
</comment>
<gene>
    <name evidence="3" type="ORF">KI387_034350</name>
</gene>
<proteinExistence type="predicted"/>
<dbReference type="InterPro" id="IPR027443">
    <property type="entry name" value="IPNS-like_sf"/>
</dbReference>
<evidence type="ECO:0000256" key="1">
    <source>
        <dbReference type="ARBA" id="ARBA00022723"/>
    </source>
</evidence>
<evidence type="ECO:0000313" key="3">
    <source>
        <dbReference type="EMBL" id="KAH9290233.1"/>
    </source>
</evidence>
<evidence type="ECO:0000256" key="2">
    <source>
        <dbReference type="ARBA" id="ARBA00023004"/>
    </source>
</evidence>
<dbReference type="Proteomes" id="UP000824469">
    <property type="component" value="Unassembled WGS sequence"/>
</dbReference>
<evidence type="ECO:0000313" key="4">
    <source>
        <dbReference type="Proteomes" id="UP000824469"/>
    </source>
</evidence>
<dbReference type="Gene3D" id="2.60.120.330">
    <property type="entry name" value="B-lactam Antibiotic, Isopenicillin N Synthase, Chain"/>
    <property type="match status" value="1"/>
</dbReference>
<accession>A0AA38C0K7</accession>
<keyword evidence="2" id="KW-0408">Iron</keyword>
<organism evidence="3 4">
    <name type="scientific">Taxus chinensis</name>
    <name type="common">Chinese yew</name>
    <name type="synonym">Taxus wallichiana var. chinensis</name>
    <dbReference type="NCBI Taxonomy" id="29808"/>
    <lineage>
        <taxon>Eukaryota</taxon>
        <taxon>Viridiplantae</taxon>
        <taxon>Streptophyta</taxon>
        <taxon>Embryophyta</taxon>
        <taxon>Tracheophyta</taxon>
        <taxon>Spermatophyta</taxon>
        <taxon>Pinopsida</taxon>
        <taxon>Pinidae</taxon>
        <taxon>Conifers II</taxon>
        <taxon>Cupressales</taxon>
        <taxon>Taxaceae</taxon>
        <taxon>Taxus</taxon>
    </lineage>
</organism>
<dbReference type="PANTHER" id="PTHR47991">
    <property type="entry name" value="OXOGLUTARATE/IRON-DEPENDENT DIOXYGENASE"/>
    <property type="match status" value="1"/>
</dbReference>
<sequence length="133" mass="15234">FESWNWALATIGANKESGDGVLQTAIGREEKYAMMSGTIQGYGHGFIFSDDQKLDWCDMMALATMPKSIRKQNLWPDRPLLFRDTLEAYSIEVFRLCQHLESFIAENLGLKPNIFEEILAENVQAQRMNLYPP</sequence>
<dbReference type="GO" id="GO:0046872">
    <property type="term" value="F:metal ion binding"/>
    <property type="evidence" value="ECO:0007669"/>
    <property type="project" value="UniProtKB-KW"/>
</dbReference>
<dbReference type="AlphaFoldDB" id="A0AA38C0K7"/>
<reference evidence="3 4" key="1">
    <citation type="journal article" date="2021" name="Nat. Plants">
        <title>The Taxus genome provides insights into paclitaxel biosynthesis.</title>
        <authorList>
            <person name="Xiong X."/>
            <person name="Gou J."/>
            <person name="Liao Q."/>
            <person name="Li Y."/>
            <person name="Zhou Q."/>
            <person name="Bi G."/>
            <person name="Li C."/>
            <person name="Du R."/>
            <person name="Wang X."/>
            <person name="Sun T."/>
            <person name="Guo L."/>
            <person name="Liang H."/>
            <person name="Lu P."/>
            <person name="Wu Y."/>
            <person name="Zhang Z."/>
            <person name="Ro D.K."/>
            <person name="Shang Y."/>
            <person name="Huang S."/>
            <person name="Yan J."/>
        </authorList>
    </citation>
    <scope>NUCLEOTIDE SEQUENCE [LARGE SCALE GENOMIC DNA]</scope>
    <source>
        <strain evidence="3">Ta-2019</strain>
    </source>
</reference>
<dbReference type="EMBL" id="JAHRHJ020003813">
    <property type="protein sequence ID" value="KAH9290233.1"/>
    <property type="molecule type" value="Genomic_DNA"/>
</dbReference>
<keyword evidence="4" id="KW-1185">Reference proteome</keyword>
<dbReference type="InterPro" id="IPR050295">
    <property type="entry name" value="Plant_2OG-oxidoreductases"/>
</dbReference>
<feature type="non-terminal residue" evidence="3">
    <location>
        <position position="1"/>
    </location>
</feature>